<protein>
    <recommendedName>
        <fullName evidence="3">Porin</fullName>
    </recommendedName>
</protein>
<dbReference type="AlphaFoldDB" id="A0A4R1GIY2"/>
<accession>A0A4R1GIY2</accession>
<evidence type="ECO:0000313" key="2">
    <source>
        <dbReference type="Proteomes" id="UP000294546"/>
    </source>
</evidence>
<sequence>MLFYRSQKHLNQSVSLFSRARTSLGAATLSALLVLASTEVRADHFSDHIRISGFGSIALTRGGDENLGFRRNVSQEGEFDRWSFRPDSLLGVQLDADLNDRLRGTLQLVGKDRPENGLEESIEAAYLAYNIDPRWTLRVGRVGMDLLPMSEYQNIGFAYDWVRPPVDYYGLIPFSYIDGMDLRYTRPVGAGTLSAKLSAGSTKNIYESFDQHNYFKLEPFYGVSLRYELNNLALMASYARSEIQDFKNPNVDLLEDYLLSLPSFTGGSEVAERLRLDGIVTEYYSLGAEYRTGPWKATAEIAYLDSDGELFLPFLGGYAGISRRFDSVSLYGLVSQARTTKDAATLDAPLLPPPLGHYIQRALNSVQSDQKTLSLGARWDLRSNMALKMQWDRTWVEEGEAFLWGRDTEQTPKSALDTFTLSMDFVF</sequence>
<proteinExistence type="predicted"/>
<dbReference type="Gene3D" id="2.40.160.10">
    <property type="entry name" value="Porin"/>
    <property type="match status" value="1"/>
</dbReference>
<dbReference type="InterPro" id="IPR023614">
    <property type="entry name" value="Porin_dom_sf"/>
</dbReference>
<comment type="caution">
    <text evidence="1">The sequence shown here is derived from an EMBL/GenBank/DDBJ whole genome shotgun (WGS) entry which is preliminary data.</text>
</comment>
<name>A0A4R1GIY2_9GAMM</name>
<gene>
    <name evidence="1" type="ORF">CLV83_0371</name>
</gene>
<organism evidence="1 2">
    <name type="scientific">Marinobacterium mangrovicola</name>
    <dbReference type="NCBI Taxonomy" id="1476959"/>
    <lineage>
        <taxon>Bacteria</taxon>
        <taxon>Pseudomonadati</taxon>
        <taxon>Pseudomonadota</taxon>
        <taxon>Gammaproteobacteria</taxon>
        <taxon>Oceanospirillales</taxon>
        <taxon>Oceanospirillaceae</taxon>
        <taxon>Marinobacterium</taxon>
    </lineage>
</organism>
<dbReference type="Proteomes" id="UP000294546">
    <property type="component" value="Unassembled WGS sequence"/>
</dbReference>
<dbReference type="SUPFAM" id="SSF56935">
    <property type="entry name" value="Porins"/>
    <property type="match status" value="1"/>
</dbReference>
<evidence type="ECO:0000313" key="1">
    <source>
        <dbReference type="EMBL" id="TCK08297.1"/>
    </source>
</evidence>
<dbReference type="EMBL" id="SMFU01000007">
    <property type="protein sequence ID" value="TCK08297.1"/>
    <property type="molecule type" value="Genomic_DNA"/>
</dbReference>
<evidence type="ECO:0008006" key="3">
    <source>
        <dbReference type="Google" id="ProtNLM"/>
    </source>
</evidence>
<keyword evidence="2" id="KW-1185">Reference proteome</keyword>
<reference evidence="1 2" key="1">
    <citation type="submission" date="2019-03" db="EMBL/GenBank/DDBJ databases">
        <title>Genomic Encyclopedia of Archaeal and Bacterial Type Strains, Phase II (KMG-II): from individual species to whole genera.</title>
        <authorList>
            <person name="Goeker M."/>
        </authorList>
    </citation>
    <scope>NUCLEOTIDE SEQUENCE [LARGE SCALE GENOMIC DNA]</scope>
    <source>
        <strain evidence="1 2">DSM 27697</strain>
    </source>
</reference>